<protein>
    <submittedName>
        <fullName evidence="1">Uncharacterized protein</fullName>
    </submittedName>
</protein>
<organism evidence="1 2">
    <name type="scientific">Brevibacillus choshinensis</name>
    <dbReference type="NCBI Taxonomy" id="54911"/>
    <lineage>
        <taxon>Bacteria</taxon>
        <taxon>Bacillati</taxon>
        <taxon>Bacillota</taxon>
        <taxon>Bacilli</taxon>
        <taxon>Bacillales</taxon>
        <taxon>Paenibacillaceae</taxon>
        <taxon>Brevibacillus</taxon>
    </lineage>
</organism>
<gene>
    <name evidence="1" type="ORF">AN963_26160</name>
</gene>
<sequence length="101" mass="11294">MAKFALAEPGRDFHGNAYDPDVWAEGLDYAGRSISAELALFGAIRGHMGGLVRHLPDAWNRFVTLPTGQTITVRQRIEPLMGHALHHIEQIWETRRVHGLA</sequence>
<dbReference type="Proteomes" id="UP000051063">
    <property type="component" value="Unassembled WGS sequence"/>
</dbReference>
<comment type="caution">
    <text evidence="1">The sequence shown here is derived from an EMBL/GenBank/DDBJ whole genome shotgun (WGS) entry which is preliminary data.</text>
</comment>
<keyword evidence="2" id="KW-1185">Reference proteome</keyword>
<accession>A0ABR5N2V8</accession>
<dbReference type="EMBL" id="LJJB01000013">
    <property type="protein sequence ID" value="KQL44830.1"/>
    <property type="molecule type" value="Genomic_DNA"/>
</dbReference>
<proteinExistence type="predicted"/>
<name>A0ABR5N2V8_BRECH</name>
<dbReference type="Gene3D" id="1.20.120.450">
    <property type="entry name" value="dinb family like domain"/>
    <property type="match status" value="1"/>
</dbReference>
<evidence type="ECO:0000313" key="1">
    <source>
        <dbReference type="EMBL" id="KQL44830.1"/>
    </source>
</evidence>
<dbReference type="InterPro" id="IPR034660">
    <property type="entry name" value="DinB/YfiT-like"/>
</dbReference>
<evidence type="ECO:0000313" key="2">
    <source>
        <dbReference type="Proteomes" id="UP000051063"/>
    </source>
</evidence>
<reference evidence="1 2" key="1">
    <citation type="submission" date="2015-09" db="EMBL/GenBank/DDBJ databases">
        <title>Genome sequencing project for genomic taxonomy and phylogenomics of Bacillus-like bacteria.</title>
        <authorList>
            <person name="Liu B."/>
            <person name="Wang J."/>
            <person name="Zhu Y."/>
            <person name="Liu G."/>
            <person name="Chen Q."/>
            <person name="Chen Z."/>
            <person name="Lan J."/>
            <person name="Che J."/>
            <person name="Ge C."/>
            <person name="Shi H."/>
            <person name="Pan Z."/>
            <person name="Liu X."/>
        </authorList>
    </citation>
    <scope>NUCLEOTIDE SEQUENCE [LARGE SCALE GENOMIC DNA]</scope>
    <source>
        <strain evidence="1 2">DSM 8552</strain>
    </source>
</reference>
<dbReference type="SUPFAM" id="SSF109854">
    <property type="entry name" value="DinB/YfiT-like putative metalloenzymes"/>
    <property type="match status" value="1"/>
</dbReference>